<feature type="region of interest" description="Disordered" evidence="1">
    <location>
        <begin position="98"/>
        <end position="164"/>
    </location>
</feature>
<evidence type="ECO:0000256" key="1">
    <source>
        <dbReference type="SAM" id="MobiDB-lite"/>
    </source>
</evidence>
<sequence length="184" mass="20839">MAENTKSRRKPPFPNSRLSLSQNRKTTTDSVVASKGKTKSNEPLCNHSSRQVSKKQNTETTTTVTQNTRKKDSCTKSVPKFKCESELDRTLRLKMEKFKKSQKKLTKSKNTLPESSLRQKSTSQQTLKATSNTSSSQTKLKVKIPFPEKKIKVNSPHVNSSMPPKQKTLMIWKFSDGTTVKKMC</sequence>
<dbReference type="AlphaFoldDB" id="E9FTM6"/>
<protein>
    <submittedName>
        <fullName evidence="2">Uncharacterized protein</fullName>
    </submittedName>
</protein>
<dbReference type="InParanoid" id="E9FTM6"/>
<evidence type="ECO:0000313" key="2">
    <source>
        <dbReference type="EMBL" id="EFX89612.1"/>
    </source>
</evidence>
<dbReference type="KEGG" id="dpx:DAPPUDRAFT_303023"/>
<name>E9FTM6_DAPPU</name>
<evidence type="ECO:0000313" key="3">
    <source>
        <dbReference type="Proteomes" id="UP000000305"/>
    </source>
</evidence>
<dbReference type="Proteomes" id="UP000000305">
    <property type="component" value="Unassembled WGS sequence"/>
</dbReference>
<proteinExistence type="predicted"/>
<feature type="compositionally biased region" description="Low complexity" evidence="1">
    <location>
        <begin position="54"/>
        <end position="67"/>
    </location>
</feature>
<accession>E9FTM6</accession>
<dbReference type="HOGENOM" id="CLU_1469664_0_0_1"/>
<dbReference type="EMBL" id="GL732524">
    <property type="protein sequence ID" value="EFX89612.1"/>
    <property type="molecule type" value="Genomic_DNA"/>
</dbReference>
<feature type="region of interest" description="Disordered" evidence="1">
    <location>
        <begin position="1"/>
        <end position="78"/>
    </location>
</feature>
<gene>
    <name evidence="2" type="ORF">DAPPUDRAFT_303023</name>
</gene>
<feature type="compositionally biased region" description="Polar residues" evidence="1">
    <location>
        <begin position="113"/>
        <end position="139"/>
    </location>
</feature>
<keyword evidence="3" id="KW-1185">Reference proteome</keyword>
<feature type="compositionally biased region" description="Polar residues" evidence="1">
    <location>
        <begin position="41"/>
        <end position="51"/>
    </location>
</feature>
<feature type="compositionally biased region" description="Polar residues" evidence="1">
    <location>
        <begin position="16"/>
        <end position="31"/>
    </location>
</feature>
<reference evidence="2 3" key="1">
    <citation type="journal article" date="2011" name="Science">
        <title>The ecoresponsive genome of Daphnia pulex.</title>
        <authorList>
            <person name="Colbourne J.K."/>
            <person name="Pfrender M.E."/>
            <person name="Gilbert D."/>
            <person name="Thomas W.K."/>
            <person name="Tucker A."/>
            <person name="Oakley T.H."/>
            <person name="Tokishita S."/>
            <person name="Aerts A."/>
            <person name="Arnold G.J."/>
            <person name="Basu M.K."/>
            <person name="Bauer D.J."/>
            <person name="Caceres C.E."/>
            <person name="Carmel L."/>
            <person name="Casola C."/>
            <person name="Choi J.H."/>
            <person name="Detter J.C."/>
            <person name="Dong Q."/>
            <person name="Dusheyko S."/>
            <person name="Eads B.D."/>
            <person name="Frohlich T."/>
            <person name="Geiler-Samerotte K.A."/>
            <person name="Gerlach D."/>
            <person name="Hatcher P."/>
            <person name="Jogdeo S."/>
            <person name="Krijgsveld J."/>
            <person name="Kriventseva E.V."/>
            <person name="Kultz D."/>
            <person name="Laforsch C."/>
            <person name="Lindquist E."/>
            <person name="Lopez J."/>
            <person name="Manak J.R."/>
            <person name="Muller J."/>
            <person name="Pangilinan J."/>
            <person name="Patwardhan R.P."/>
            <person name="Pitluck S."/>
            <person name="Pritham E.J."/>
            <person name="Rechtsteiner A."/>
            <person name="Rho M."/>
            <person name="Rogozin I.B."/>
            <person name="Sakarya O."/>
            <person name="Salamov A."/>
            <person name="Schaack S."/>
            <person name="Shapiro H."/>
            <person name="Shiga Y."/>
            <person name="Skalitzky C."/>
            <person name="Smith Z."/>
            <person name="Souvorov A."/>
            <person name="Sung W."/>
            <person name="Tang Z."/>
            <person name="Tsuchiya D."/>
            <person name="Tu H."/>
            <person name="Vos H."/>
            <person name="Wang M."/>
            <person name="Wolf Y.I."/>
            <person name="Yamagata H."/>
            <person name="Yamada T."/>
            <person name="Ye Y."/>
            <person name="Shaw J.R."/>
            <person name="Andrews J."/>
            <person name="Crease T.J."/>
            <person name="Tang H."/>
            <person name="Lucas S.M."/>
            <person name="Robertson H.M."/>
            <person name="Bork P."/>
            <person name="Koonin E.V."/>
            <person name="Zdobnov E.M."/>
            <person name="Grigoriev I.V."/>
            <person name="Lynch M."/>
            <person name="Boore J.L."/>
        </authorList>
    </citation>
    <scope>NUCLEOTIDE SEQUENCE [LARGE SCALE GENOMIC DNA]</scope>
</reference>
<dbReference type="OrthoDB" id="10584396at2759"/>
<organism evidence="2 3">
    <name type="scientific">Daphnia pulex</name>
    <name type="common">Water flea</name>
    <dbReference type="NCBI Taxonomy" id="6669"/>
    <lineage>
        <taxon>Eukaryota</taxon>
        <taxon>Metazoa</taxon>
        <taxon>Ecdysozoa</taxon>
        <taxon>Arthropoda</taxon>
        <taxon>Crustacea</taxon>
        <taxon>Branchiopoda</taxon>
        <taxon>Diplostraca</taxon>
        <taxon>Cladocera</taxon>
        <taxon>Anomopoda</taxon>
        <taxon>Daphniidae</taxon>
        <taxon>Daphnia</taxon>
    </lineage>
</organism>